<dbReference type="InterPro" id="IPR029063">
    <property type="entry name" value="SAM-dependent_MTases_sf"/>
</dbReference>
<gene>
    <name evidence="2" type="ORF">AVDCRST_MAG56-6822</name>
</gene>
<dbReference type="Pfam" id="PF13489">
    <property type="entry name" value="Methyltransf_23"/>
    <property type="match status" value="1"/>
</dbReference>
<protein>
    <submittedName>
        <fullName evidence="2">SAM-dependent methyltransferases</fullName>
    </submittedName>
</protein>
<sequence length="293" mass="32672">MVENVTSCPVCGSGEHKLFLSCRDYTVSGEAFNIRECTQCEFKFTSPRPSQDAIGPYYQSEAYISHSDSTAGVINKLYHAVRRKTLADKVNLINQLHPKGTLLDIGCGTGNFLKACTDAGWLTKGVEADPATRQKAIQTSGCEVQADLLQAYKGKKFDVITLWHVLEHLHQLEESLLKIKGLLAKEAVLVIAVPNSGSFDARYYQQYWAAYDVPRHLYHFNPDTLSKLLAKYGLKVADTKPMKFDAFYISMLSTKYRSGKTNYVESVKNGLLSNAWAARNGNNYSSITYVISL</sequence>
<keyword evidence="2" id="KW-0489">Methyltransferase</keyword>
<accession>A0A6J4L151</accession>
<dbReference type="PANTHER" id="PTHR43861">
    <property type="entry name" value="TRANS-ACONITATE 2-METHYLTRANSFERASE-RELATED"/>
    <property type="match status" value="1"/>
</dbReference>
<dbReference type="Gene3D" id="3.40.50.150">
    <property type="entry name" value="Vaccinia Virus protein VP39"/>
    <property type="match status" value="1"/>
</dbReference>
<dbReference type="SUPFAM" id="SSF53335">
    <property type="entry name" value="S-adenosyl-L-methionine-dependent methyltransferases"/>
    <property type="match status" value="1"/>
</dbReference>
<dbReference type="PANTHER" id="PTHR43861:SF3">
    <property type="entry name" value="PUTATIVE (AFU_ORTHOLOGUE AFUA_2G14390)-RELATED"/>
    <property type="match status" value="1"/>
</dbReference>
<evidence type="ECO:0000313" key="2">
    <source>
        <dbReference type="EMBL" id="CAA9319495.1"/>
    </source>
</evidence>
<proteinExistence type="predicted"/>
<evidence type="ECO:0000256" key="1">
    <source>
        <dbReference type="ARBA" id="ARBA00022679"/>
    </source>
</evidence>
<dbReference type="EMBL" id="CADCTQ010000566">
    <property type="protein sequence ID" value="CAA9319495.1"/>
    <property type="molecule type" value="Genomic_DNA"/>
</dbReference>
<name>A0A6J4L151_9SPHI</name>
<reference evidence="2" key="1">
    <citation type="submission" date="2020-02" db="EMBL/GenBank/DDBJ databases">
        <authorList>
            <person name="Meier V. D."/>
        </authorList>
    </citation>
    <scope>NUCLEOTIDE SEQUENCE</scope>
    <source>
        <strain evidence="2">AVDCRST_MAG56</strain>
    </source>
</reference>
<dbReference type="GO" id="GO:0032259">
    <property type="term" value="P:methylation"/>
    <property type="evidence" value="ECO:0007669"/>
    <property type="project" value="UniProtKB-KW"/>
</dbReference>
<dbReference type="AlphaFoldDB" id="A0A6J4L151"/>
<keyword evidence="1 2" id="KW-0808">Transferase</keyword>
<dbReference type="GO" id="GO:0008168">
    <property type="term" value="F:methyltransferase activity"/>
    <property type="evidence" value="ECO:0007669"/>
    <property type="project" value="UniProtKB-KW"/>
</dbReference>
<dbReference type="CDD" id="cd02440">
    <property type="entry name" value="AdoMet_MTases"/>
    <property type="match status" value="1"/>
</dbReference>
<organism evidence="2">
    <name type="scientific">uncultured Cytophagales bacterium</name>
    <dbReference type="NCBI Taxonomy" id="158755"/>
    <lineage>
        <taxon>Bacteria</taxon>
        <taxon>Pseudomonadati</taxon>
        <taxon>Bacteroidota</taxon>
        <taxon>Sphingobacteriia</taxon>
        <taxon>Sphingobacteriales</taxon>
        <taxon>environmental samples</taxon>
    </lineage>
</organism>